<feature type="transmembrane region" description="Helical" evidence="7">
    <location>
        <begin position="237"/>
        <end position="259"/>
    </location>
</feature>
<feature type="transmembrane region" description="Helical" evidence="7">
    <location>
        <begin position="998"/>
        <end position="1021"/>
    </location>
</feature>
<dbReference type="InterPro" id="IPR000731">
    <property type="entry name" value="SSD"/>
</dbReference>
<feature type="transmembrane region" description="Helical" evidence="7">
    <location>
        <begin position="965"/>
        <end position="986"/>
    </location>
</feature>
<dbReference type="Pfam" id="PF03176">
    <property type="entry name" value="MMPL"/>
    <property type="match status" value="2"/>
</dbReference>
<feature type="transmembrane region" description="Helical" evidence="7">
    <location>
        <begin position="204"/>
        <end position="225"/>
    </location>
</feature>
<dbReference type="NCBIfam" id="TIGR03057">
    <property type="entry name" value="xxxLxxG_by_4"/>
    <property type="match status" value="1"/>
</dbReference>
<evidence type="ECO:0000256" key="6">
    <source>
        <dbReference type="ARBA" id="ARBA00023136"/>
    </source>
</evidence>
<dbReference type="GO" id="GO:0005886">
    <property type="term" value="C:plasma membrane"/>
    <property type="evidence" value="ECO:0007669"/>
    <property type="project" value="UniProtKB-SubCell"/>
</dbReference>
<dbReference type="PANTHER" id="PTHR33406">
    <property type="entry name" value="MEMBRANE PROTEIN MJ1562-RELATED"/>
    <property type="match status" value="1"/>
</dbReference>
<feature type="transmembrane region" description="Helical" evidence="7">
    <location>
        <begin position="863"/>
        <end position="882"/>
    </location>
</feature>
<evidence type="ECO:0000259" key="8">
    <source>
        <dbReference type="PROSITE" id="PS50156"/>
    </source>
</evidence>
<accession>A0A1M4X6H3</accession>
<protein>
    <submittedName>
        <fullName evidence="9">Putative drug exporter of the RND superfamily</fullName>
    </submittedName>
</protein>
<evidence type="ECO:0000256" key="5">
    <source>
        <dbReference type="ARBA" id="ARBA00022989"/>
    </source>
</evidence>
<evidence type="ECO:0000256" key="3">
    <source>
        <dbReference type="ARBA" id="ARBA00022475"/>
    </source>
</evidence>
<dbReference type="SUPFAM" id="SSF82866">
    <property type="entry name" value="Multidrug efflux transporter AcrB transmembrane domain"/>
    <property type="match status" value="2"/>
</dbReference>
<dbReference type="InterPro" id="IPR023908">
    <property type="entry name" value="xxxLxxG_rpt"/>
</dbReference>
<dbReference type="SUPFAM" id="SSF58104">
    <property type="entry name" value="Methyl-accepting chemotaxis protein (MCP) signaling domain"/>
    <property type="match status" value="1"/>
</dbReference>
<dbReference type="RefSeq" id="WP_073154538.1">
    <property type="nucleotide sequence ID" value="NZ_FQVL01000004.1"/>
</dbReference>
<evidence type="ECO:0000313" key="10">
    <source>
        <dbReference type="Proteomes" id="UP000184476"/>
    </source>
</evidence>
<dbReference type="AlphaFoldDB" id="A0A1M4X6H3"/>
<dbReference type="OrthoDB" id="9782006at2"/>
<dbReference type="Gene3D" id="1.20.1640.10">
    <property type="entry name" value="Multidrug efflux transporter AcrB transmembrane domain"/>
    <property type="match status" value="2"/>
</dbReference>
<gene>
    <name evidence="9" type="ORF">SAMN05444392_104150</name>
</gene>
<feature type="domain" description="SSD" evidence="8">
    <location>
        <begin position="885"/>
        <end position="1020"/>
    </location>
</feature>
<feature type="transmembrane region" description="Helical" evidence="7">
    <location>
        <begin position="181"/>
        <end position="197"/>
    </location>
</feature>
<comment type="subcellular location">
    <subcellularLocation>
        <location evidence="1">Cell membrane</location>
        <topology evidence="1">Multi-pass membrane protein</topology>
    </subcellularLocation>
</comment>
<dbReference type="Proteomes" id="UP000184476">
    <property type="component" value="Unassembled WGS sequence"/>
</dbReference>
<proteinExistence type="inferred from homology"/>
<dbReference type="STRING" id="112248.SAMN05444392_104150"/>
<dbReference type="PROSITE" id="PS50156">
    <property type="entry name" value="SSD"/>
    <property type="match status" value="1"/>
</dbReference>
<dbReference type="InterPro" id="IPR050545">
    <property type="entry name" value="Mycobact_MmpL"/>
</dbReference>
<feature type="transmembrane region" description="Helical" evidence="7">
    <location>
        <begin position="312"/>
        <end position="340"/>
    </location>
</feature>
<evidence type="ECO:0000256" key="1">
    <source>
        <dbReference type="ARBA" id="ARBA00004651"/>
    </source>
</evidence>
<keyword evidence="10" id="KW-1185">Reference proteome</keyword>
<keyword evidence="5 7" id="KW-1133">Transmembrane helix</keyword>
<dbReference type="EMBL" id="FQVL01000004">
    <property type="protein sequence ID" value="SHE89046.1"/>
    <property type="molecule type" value="Genomic_DNA"/>
</dbReference>
<reference evidence="9 10" key="1">
    <citation type="submission" date="2016-11" db="EMBL/GenBank/DDBJ databases">
        <authorList>
            <person name="Jaros S."/>
            <person name="Januszkiewicz K."/>
            <person name="Wedrychowicz H."/>
        </authorList>
    </citation>
    <scope>NUCLEOTIDE SEQUENCE [LARGE SCALE GENOMIC DNA]</scope>
    <source>
        <strain evidence="9 10">DSM 44666</strain>
    </source>
</reference>
<name>A0A1M4X6H3_9BACL</name>
<sequence>MQWILRTKWIWAILWVVLAIGISATMPSLDQLVKEKGQPTVGETYKSGLAAKLQKELNKGKQGGSEFDAILVFHQERAFSKNDFKQVEQLLKEMKQKPSLHINSILTPFEHKEAEKRLLSKDRKTLMAIATVSKPKQYTIQEIHDQLKQEINRSKMDTYITGDKFIMEDYAQTSIDGVKKTELFTVIFIIAVLIFVFRSPIAPFISLIIVGISYLVSIGIVANLVEYFNFPFANTTQIFLVLVLFGIGTDYNILLFMRFKEELKQWDKISDAIHATYRTAGKTVFFSGLAVLIGFSMLSFSKFGIYQSGVAVAVGVVILLAVLFTIVPFCMAIFGEILFWPSKKSSEHKESRLWKWFGRFSVKRPILSIVIVIAITLPFFFVYQGKLSFDSLQEVHPNYESVKGFRLVAQSFGAGQTLPTTVLLKSDQALDSAEGLGFLDELQERLEQIPGVKLVYGPTRPNGQRIDKLYAKEQTKQVNKGLDQSNKGLQQISGGLNQAASQIQASTAGGFDNVNKLITGTDSIRQGLGQVGKVLGQIQTGLHQGAAGASQFSTSLNQLDHGIEQLTDSTEQILSGYRLLAKEMGKAESRMNQQIKAQSTALKQAAEQILTSVKEMERKNPELAQSEELATIRATAEKLKEQAAHPTAGASFSQVVEQMNRANQGLAAVVAGEKKLQSGSSQLSSGAKQLANGLKQGATGQAAVTASIGKMDQGLLAVNQGQKQLNTGLKQYAAGMKELQQGLSKSSNGLNKISGGLVKGNQYLAELTGGSSIERFFVPNEVRKGDSFQKALDLYMSKDRKVIKYNIALSVDPYSPKAMDLAKEIDKTVKEFATYTPYKNLQIGTGGVSASNDDLQHISAGDFSRTVNFMLIGIGIMLILLFRSFWLPVFVMLSLVGSYYTALSFSELVFSHWFGGLGLSWTVPFFSFILIIALGVDYSIFLLMRYQESIRESASAAILLAMRKIGGVVISAAIILCGTFAAMYPAGVTTLVQISTVVILALLLLAFVLLPLFIPAGIALMEKQSLREQQHRKQIEQDAYL</sequence>
<evidence type="ECO:0000313" key="9">
    <source>
        <dbReference type="EMBL" id="SHE89046.1"/>
    </source>
</evidence>
<dbReference type="PANTHER" id="PTHR33406:SF6">
    <property type="entry name" value="MEMBRANE PROTEIN YDGH-RELATED"/>
    <property type="match status" value="1"/>
</dbReference>
<evidence type="ECO:0000256" key="2">
    <source>
        <dbReference type="ARBA" id="ARBA00010157"/>
    </source>
</evidence>
<feature type="transmembrane region" description="Helical" evidence="7">
    <location>
        <begin position="889"/>
        <end position="913"/>
    </location>
</feature>
<evidence type="ECO:0000256" key="7">
    <source>
        <dbReference type="SAM" id="Phobius"/>
    </source>
</evidence>
<dbReference type="Gene3D" id="1.10.287.950">
    <property type="entry name" value="Methyl-accepting chemotaxis protein"/>
    <property type="match status" value="1"/>
</dbReference>
<dbReference type="InterPro" id="IPR004869">
    <property type="entry name" value="MMPL_dom"/>
</dbReference>
<feature type="transmembrane region" description="Helical" evidence="7">
    <location>
        <begin position="280"/>
        <end position="300"/>
    </location>
</feature>
<keyword evidence="3" id="KW-1003">Cell membrane</keyword>
<feature type="transmembrane region" description="Helical" evidence="7">
    <location>
        <begin position="361"/>
        <end position="383"/>
    </location>
</feature>
<organism evidence="9 10">
    <name type="scientific">Seinonella peptonophila</name>
    <dbReference type="NCBI Taxonomy" id="112248"/>
    <lineage>
        <taxon>Bacteria</taxon>
        <taxon>Bacillati</taxon>
        <taxon>Bacillota</taxon>
        <taxon>Bacilli</taxon>
        <taxon>Bacillales</taxon>
        <taxon>Thermoactinomycetaceae</taxon>
        <taxon>Seinonella</taxon>
    </lineage>
</organism>
<evidence type="ECO:0000256" key="4">
    <source>
        <dbReference type="ARBA" id="ARBA00022692"/>
    </source>
</evidence>
<comment type="similarity">
    <text evidence="2">Belongs to the resistance-nodulation-cell division (RND) (TC 2.A.6) family. MmpL subfamily.</text>
</comment>
<feature type="transmembrane region" description="Helical" evidence="7">
    <location>
        <begin position="925"/>
        <end position="944"/>
    </location>
</feature>
<keyword evidence="4 7" id="KW-0812">Transmembrane</keyword>
<keyword evidence="6 7" id="KW-0472">Membrane</keyword>